<dbReference type="Gene3D" id="1.10.287.1490">
    <property type="match status" value="1"/>
</dbReference>
<evidence type="ECO:0000313" key="4">
    <source>
        <dbReference type="Proteomes" id="UP000324585"/>
    </source>
</evidence>
<dbReference type="Proteomes" id="UP000324585">
    <property type="component" value="Unassembled WGS sequence"/>
</dbReference>
<dbReference type="AlphaFoldDB" id="A0A5J4YZR1"/>
<gene>
    <name evidence="3" type="ORF">FVE85_0374</name>
</gene>
<keyword evidence="4" id="KW-1185">Reference proteome</keyword>
<reference evidence="4" key="1">
    <citation type="journal article" date="2019" name="Nat. Commun.">
        <title>Expansion of phycobilisome linker gene families in mesophilic red algae.</title>
        <authorList>
            <person name="Lee J."/>
            <person name="Kim D."/>
            <person name="Bhattacharya D."/>
            <person name="Yoon H.S."/>
        </authorList>
    </citation>
    <scope>NUCLEOTIDE SEQUENCE [LARGE SCALE GENOMIC DNA]</scope>
    <source>
        <strain evidence="4">CCMP 1328</strain>
    </source>
</reference>
<feature type="coiled-coil region" evidence="1">
    <location>
        <begin position="461"/>
        <end position="587"/>
    </location>
</feature>
<dbReference type="EMBL" id="VRMN01000002">
    <property type="protein sequence ID" value="KAA8496645.1"/>
    <property type="molecule type" value="Genomic_DNA"/>
</dbReference>
<organism evidence="3 4">
    <name type="scientific">Porphyridium purpureum</name>
    <name type="common">Red alga</name>
    <name type="synonym">Porphyridium cruentum</name>
    <dbReference type="NCBI Taxonomy" id="35688"/>
    <lineage>
        <taxon>Eukaryota</taxon>
        <taxon>Rhodophyta</taxon>
        <taxon>Bangiophyceae</taxon>
        <taxon>Porphyridiales</taxon>
        <taxon>Porphyridiaceae</taxon>
        <taxon>Porphyridium</taxon>
    </lineage>
</organism>
<evidence type="ECO:0000313" key="3">
    <source>
        <dbReference type="EMBL" id="KAA8496645.1"/>
    </source>
</evidence>
<protein>
    <submittedName>
        <fullName evidence="3">Uncharacterized protein</fullName>
    </submittedName>
</protein>
<feature type="coiled-coil region" evidence="1">
    <location>
        <begin position="62"/>
        <end position="110"/>
    </location>
</feature>
<sequence length="594" mass="66181">MSGKDAIKELSSFIDEIERKLATKTRFSSAQSTPAVSSVMPSPAMSSPCLSPRSLAGAGVDVHDLERRNAELVAEINMLKRNTGKLVFTKKTLERDCKTLTDIAKNMRATLAHISSVVLNAEAHAGALNDTSPAMNTLIDLLARLKETLALGSSSHGPSPSPSISSLSAWSTGSSRERDLLAGTGVLGAHAQDHPWNGYSGTSTPSISHSQALRRLNELENENKMLQSELGLFRNEKAALQEQVNSLKGSLDDERRRSLYSSHYSSAASSSSYSSAAASGSSRARSEMASVHIKRIQEVVIANKALEKKLASIEETRNEQQRAISNLESAKASLEEQLELQKNMCDSLTLSYEKTSRQLAEVQAELARYTEAQERNSQVLELKLKDGQSAIAALKSERDTLYKRMNEEMERATVAERERSHMLVRNRETDDQLKAAVQQRSLAEGRVEQLLQTVDGLSRREEELGTEIRKLTVRKSELEADLRTQRQQLDVMREYSESERTKWKTETDTLRSEIESITLDRAAASQRNAELNKRLQATTAELDVMHERVRQAELEREAMEREKTQWLDEYMGAIEALSVEKYELEERLGAATAR</sequence>
<evidence type="ECO:0000256" key="1">
    <source>
        <dbReference type="SAM" id="Coils"/>
    </source>
</evidence>
<accession>A0A5J4YZR1</accession>
<feature type="compositionally biased region" description="Low complexity" evidence="2">
    <location>
        <begin position="153"/>
        <end position="170"/>
    </location>
</feature>
<keyword evidence="1" id="KW-0175">Coiled coil</keyword>
<feature type="region of interest" description="Disordered" evidence="2">
    <location>
        <begin position="151"/>
        <end position="170"/>
    </location>
</feature>
<comment type="caution">
    <text evidence="3">The sequence shown here is derived from an EMBL/GenBank/DDBJ whole genome shotgun (WGS) entry which is preliminary data.</text>
</comment>
<feature type="coiled-coil region" evidence="1">
    <location>
        <begin position="209"/>
        <end position="257"/>
    </location>
</feature>
<evidence type="ECO:0000256" key="2">
    <source>
        <dbReference type="SAM" id="MobiDB-lite"/>
    </source>
</evidence>
<feature type="coiled-coil region" evidence="1">
    <location>
        <begin position="296"/>
        <end position="411"/>
    </location>
</feature>
<name>A0A5J4YZR1_PORPP</name>
<proteinExistence type="predicted"/>